<proteinExistence type="predicted"/>
<reference evidence="2 3" key="1">
    <citation type="submission" date="2019-11" db="EMBL/GenBank/DDBJ databases">
        <title>Acidiferrimicrobium australis gen. nov., sp. nov., an acidophilic and obligately heterotrophic, member of the Actinobacteria that catalyses dissimilatory oxido- reduction of iron isolated from metal-rich acidic water in Chile.</title>
        <authorList>
            <person name="Gonzalez D."/>
            <person name="Huber K."/>
            <person name="Hedrich S."/>
            <person name="Rojas-Villalobos C."/>
            <person name="Quatrini R."/>
            <person name="Dinamarca M.A."/>
            <person name="Schwarz A."/>
            <person name="Canales C."/>
            <person name="Nancucheo I."/>
        </authorList>
    </citation>
    <scope>NUCLEOTIDE SEQUENCE [LARGE SCALE GENOMIC DNA]</scope>
    <source>
        <strain evidence="2 3">USS-CCA1</strain>
    </source>
</reference>
<evidence type="ECO:0000256" key="1">
    <source>
        <dbReference type="SAM" id="MobiDB-lite"/>
    </source>
</evidence>
<keyword evidence="3" id="KW-1185">Reference proteome</keyword>
<comment type="caution">
    <text evidence="2">The sequence shown here is derived from an EMBL/GenBank/DDBJ whole genome shotgun (WGS) entry which is preliminary data.</text>
</comment>
<feature type="region of interest" description="Disordered" evidence="1">
    <location>
        <begin position="1"/>
        <end position="39"/>
    </location>
</feature>
<sequence>MSKRRRSSGGRKALEAKFWGRSPGADAPRSIRPTPEPGALVRSLGAPPLAIDPAIAERHLIAVYEEAVKAATALAAANGLLDASADEG</sequence>
<name>A0ABW9QQT8_9ACTN</name>
<dbReference type="EMBL" id="WJHE01000168">
    <property type="protein sequence ID" value="MST31895.1"/>
    <property type="molecule type" value="Genomic_DNA"/>
</dbReference>
<evidence type="ECO:0000313" key="2">
    <source>
        <dbReference type="EMBL" id="MST31895.1"/>
    </source>
</evidence>
<organism evidence="2 3">
    <name type="scientific">Acidiferrimicrobium australe</name>
    <dbReference type="NCBI Taxonomy" id="2664430"/>
    <lineage>
        <taxon>Bacteria</taxon>
        <taxon>Bacillati</taxon>
        <taxon>Actinomycetota</taxon>
        <taxon>Acidimicrobiia</taxon>
        <taxon>Acidimicrobiales</taxon>
        <taxon>Acidimicrobiaceae</taxon>
        <taxon>Acidiferrimicrobium</taxon>
    </lineage>
</organism>
<evidence type="ECO:0000313" key="3">
    <source>
        <dbReference type="Proteomes" id="UP000437736"/>
    </source>
</evidence>
<protein>
    <submittedName>
        <fullName evidence="2">Uncharacterized protein</fullName>
    </submittedName>
</protein>
<gene>
    <name evidence="2" type="ORF">GHK86_04030</name>
</gene>
<accession>A0ABW9QQT8</accession>
<dbReference type="Proteomes" id="UP000437736">
    <property type="component" value="Unassembled WGS sequence"/>
</dbReference>